<feature type="region of interest" description="Disordered" evidence="1">
    <location>
        <begin position="131"/>
        <end position="151"/>
    </location>
</feature>
<keyword evidence="4" id="KW-1185">Reference proteome</keyword>
<feature type="compositionally biased region" description="Polar residues" evidence="1">
    <location>
        <begin position="1"/>
        <end position="19"/>
    </location>
</feature>
<feature type="region of interest" description="Disordered" evidence="1">
    <location>
        <begin position="1"/>
        <end position="49"/>
    </location>
</feature>
<dbReference type="RefSeq" id="WP_168141366.1">
    <property type="nucleotide sequence ID" value="NZ_CBCSDT010000007.1"/>
</dbReference>
<feature type="compositionally biased region" description="Low complexity" evidence="1">
    <location>
        <begin position="140"/>
        <end position="151"/>
    </location>
</feature>
<feature type="transmembrane region" description="Helical" evidence="2">
    <location>
        <begin position="100"/>
        <end position="122"/>
    </location>
</feature>
<dbReference type="KEGG" id="mfre:EXE63_07265"/>
<accession>A0A6H0S0H1</accession>
<organism evidence="3 4">
    <name type="scientific">Mycolicibacterium frederiksbergense</name>
    <dbReference type="NCBI Taxonomy" id="117567"/>
    <lineage>
        <taxon>Bacteria</taxon>
        <taxon>Bacillati</taxon>
        <taxon>Actinomycetota</taxon>
        <taxon>Actinomycetes</taxon>
        <taxon>Mycobacteriales</taxon>
        <taxon>Mycobacteriaceae</taxon>
        <taxon>Mycolicibacterium</taxon>
    </lineage>
</organism>
<keyword evidence="2" id="KW-0812">Transmembrane</keyword>
<evidence type="ECO:0000256" key="2">
    <source>
        <dbReference type="SAM" id="Phobius"/>
    </source>
</evidence>
<evidence type="ECO:0000256" key="1">
    <source>
        <dbReference type="SAM" id="MobiDB-lite"/>
    </source>
</evidence>
<proteinExistence type="predicted"/>
<evidence type="ECO:0000313" key="3">
    <source>
        <dbReference type="EMBL" id="QIV80700.1"/>
    </source>
</evidence>
<dbReference type="Gene3D" id="2.60.40.2880">
    <property type="entry name" value="MmpS1-5, C-terminal soluble domain"/>
    <property type="match status" value="1"/>
</dbReference>
<sequence>MSRQYAPYSTTRDSYSGSGYRSAEPTDPEADQQPGYLSDRERRRAARRGAGYGRVPRATYANYDTYDPAYDEVVYDDEADTDYTDYEFPADYHEPLDRRWIWVAGVAGVILMVAVICTGVILGGGDSGTVSAGATTSADAEPTAQPSATAAPSVAAPAPAIPALPPETITTVTPSATATPVPAPIPTTPAPIVVPEAPVADPALAARTVTYHVTGNRQLIDLITVIYTDQQGALQTDVNVALPWVKTVTLDPGVSLTSVTATSVGGQLNCSIVDGSGAAVAVQANNTMITTCTR</sequence>
<keyword evidence="2" id="KW-1133">Transmembrane helix</keyword>
<dbReference type="InterPro" id="IPR038468">
    <property type="entry name" value="MmpS_C"/>
</dbReference>
<dbReference type="AlphaFoldDB" id="A0A6H0S0H1"/>
<evidence type="ECO:0008006" key="5">
    <source>
        <dbReference type="Google" id="ProtNLM"/>
    </source>
</evidence>
<reference evidence="3 4" key="1">
    <citation type="submission" date="2019-04" db="EMBL/GenBank/DDBJ databases">
        <title>Draft, Whole-Genome Sequence of the Anthracene-degrading Mycobacterium frederiksbergense LB501T, Isolated from a Polycyclic Aromatic Hydrocarbon (PAH)-Contaminated Soil.</title>
        <authorList>
            <person name="Augelletti F."/>
        </authorList>
    </citation>
    <scope>NUCLEOTIDE SEQUENCE [LARGE SCALE GENOMIC DNA]</scope>
    <source>
        <strain evidence="3 4">LB 501T</strain>
    </source>
</reference>
<name>A0A6H0S0H1_9MYCO</name>
<evidence type="ECO:0000313" key="4">
    <source>
        <dbReference type="Proteomes" id="UP000501849"/>
    </source>
</evidence>
<keyword evidence="2" id="KW-0472">Membrane</keyword>
<gene>
    <name evidence="3" type="ORF">EXE63_07265</name>
</gene>
<dbReference type="Proteomes" id="UP000501849">
    <property type="component" value="Chromosome"/>
</dbReference>
<protein>
    <recommendedName>
        <fullName evidence="5">MmpS3 protein</fullName>
    </recommendedName>
</protein>
<dbReference type="EMBL" id="CP038799">
    <property type="protein sequence ID" value="QIV80700.1"/>
    <property type="molecule type" value="Genomic_DNA"/>
</dbReference>